<dbReference type="InterPro" id="IPR051325">
    <property type="entry name" value="Nudix_hydrolase_domain"/>
</dbReference>
<dbReference type="SUPFAM" id="SSF55811">
    <property type="entry name" value="Nudix"/>
    <property type="match status" value="1"/>
</dbReference>
<feature type="domain" description="Nudix hydrolase" evidence="2">
    <location>
        <begin position="1"/>
        <end position="156"/>
    </location>
</feature>
<sequence>MATTSAGLLLYRTTPDGGIEVLLGHMGGPFWARKDEGAWSVLKGELDPDEEPHAAALREAAEELGLPLPPPSVPDLDLGEVRQRSGKRVLAWAREWPAPGPDLGQVRSNTVDIEWPPRSGRRMEVPEIDRAAWFAPDDARRVVVSAQAAFVDRLEAAARR</sequence>
<dbReference type="Pfam" id="PF00293">
    <property type="entry name" value="NUDIX"/>
    <property type="match status" value="1"/>
</dbReference>
<accession>A0ABP4VK60</accession>
<name>A0ABP4VK60_9MICO</name>
<dbReference type="InterPro" id="IPR000086">
    <property type="entry name" value="NUDIX_hydrolase_dom"/>
</dbReference>
<dbReference type="PANTHER" id="PTHR21340:SF7">
    <property type="entry name" value="NUDIX HYDROLASE DOMAIN-CONTAINING PROTEIN"/>
    <property type="match status" value="1"/>
</dbReference>
<reference evidence="4" key="1">
    <citation type="journal article" date="2019" name="Int. J. Syst. Evol. Microbiol.">
        <title>The Global Catalogue of Microorganisms (GCM) 10K type strain sequencing project: providing services to taxonomists for standard genome sequencing and annotation.</title>
        <authorList>
            <consortium name="The Broad Institute Genomics Platform"/>
            <consortium name="The Broad Institute Genome Sequencing Center for Infectious Disease"/>
            <person name="Wu L."/>
            <person name="Ma J."/>
        </authorList>
    </citation>
    <scope>NUCLEOTIDE SEQUENCE [LARGE SCALE GENOMIC DNA]</scope>
    <source>
        <strain evidence="4">JCM 15589</strain>
    </source>
</reference>
<proteinExistence type="predicted"/>
<dbReference type="Proteomes" id="UP001501138">
    <property type="component" value="Unassembled WGS sequence"/>
</dbReference>
<keyword evidence="1" id="KW-0378">Hydrolase</keyword>
<dbReference type="EMBL" id="BAAAPM010000005">
    <property type="protein sequence ID" value="GAA1729271.1"/>
    <property type="molecule type" value="Genomic_DNA"/>
</dbReference>
<gene>
    <name evidence="3" type="ORF">GCM10009809_26020</name>
</gene>
<dbReference type="InterPro" id="IPR015797">
    <property type="entry name" value="NUDIX_hydrolase-like_dom_sf"/>
</dbReference>
<dbReference type="RefSeq" id="WP_344248882.1">
    <property type="nucleotide sequence ID" value="NZ_BAAAPM010000005.1"/>
</dbReference>
<evidence type="ECO:0000313" key="4">
    <source>
        <dbReference type="Proteomes" id="UP001501138"/>
    </source>
</evidence>
<dbReference type="PANTHER" id="PTHR21340">
    <property type="entry name" value="DIADENOSINE 5,5-P1,P4-TETRAPHOSPHATE PYROPHOSPHOHYDROLASE MUTT"/>
    <property type="match status" value="1"/>
</dbReference>
<dbReference type="PROSITE" id="PS00893">
    <property type="entry name" value="NUDIX_BOX"/>
    <property type="match status" value="1"/>
</dbReference>
<organism evidence="3 4">
    <name type="scientific">Isoptericola hypogeus</name>
    <dbReference type="NCBI Taxonomy" id="300179"/>
    <lineage>
        <taxon>Bacteria</taxon>
        <taxon>Bacillati</taxon>
        <taxon>Actinomycetota</taxon>
        <taxon>Actinomycetes</taxon>
        <taxon>Micrococcales</taxon>
        <taxon>Promicromonosporaceae</taxon>
        <taxon>Isoptericola</taxon>
    </lineage>
</organism>
<protein>
    <submittedName>
        <fullName evidence="3">NUDIX domain-containing protein</fullName>
    </submittedName>
</protein>
<evidence type="ECO:0000256" key="1">
    <source>
        <dbReference type="ARBA" id="ARBA00022801"/>
    </source>
</evidence>
<dbReference type="InterPro" id="IPR020084">
    <property type="entry name" value="NUDIX_hydrolase_CS"/>
</dbReference>
<keyword evidence="4" id="KW-1185">Reference proteome</keyword>
<evidence type="ECO:0000313" key="3">
    <source>
        <dbReference type="EMBL" id="GAA1729271.1"/>
    </source>
</evidence>
<evidence type="ECO:0000259" key="2">
    <source>
        <dbReference type="PROSITE" id="PS51462"/>
    </source>
</evidence>
<dbReference type="Gene3D" id="3.90.79.10">
    <property type="entry name" value="Nucleoside Triphosphate Pyrophosphohydrolase"/>
    <property type="match status" value="1"/>
</dbReference>
<dbReference type="PROSITE" id="PS51462">
    <property type="entry name" value="NUDIX"/>
    <property type="match status" value="1"/>
</dbReference>
<comment type="caution">
    <text evidence="3">The sequence shown here is derived from an EMBL/GenBank/DDBJ whole genome shotgun (WGS) entry which is preliminary data.</text>
</comment>